<gene>
    <name evidence="1" type="ORF">EAH78_09530</name>
</gene>
<proteinExistence type="predicted"/>
<evidence type="ECO:0000313" key="1">
    <source>
        <dbReference type="EMBL" id="TPG78900.1"/>
    </source>
</evidence>
<name>A0A502I0L5_9PSED</name>
<organism evidence="1 2">
    <name type="scientific">Pseudomonas arsenicoxydans</name>
    <dbReference type="NCBI Taxonomy" id="702115"/>
    <lineage>
        <taxon>Bacteria</taxon>
        <taxon>Pseudomonadati</taxon>
        <taxon>Pseudomonadota</taxon>
        <taxon>Gammaproteobacteria</taxon>
        <taxon>Pseudomonadales</taxon>
        <taxon>Pseudomonadaceae</taxon>
        <taxon>Pseudomonas</taxon>
    </lineage>
</organism>
<reference evidence="1 2" key="1">
    <citation type="journal article" date="2019" name="Environ. Microbiol.">
        <title>Species interactions and distinct microbial communities in high Arctic permafrost affected cryosols are associated with the CH4 and CO2 gas fluxes.</title>
        <authorList>
            <person name="Altshuler I."/>
            <person name="Hamel J."/>
            <person name="Turney S."/>
            <person name="Magnuson E."/>
            <person name="Levesque R."/>
            <person name="Greer C."/>
            <person name="Whyte L.G."/>
        </authorList>
    </citation>
    <scope>NUCLEOTIDE SEQUENCE [LARGE SCALE GENOMIC DNA]</scope>
    <source>
        <strain evidence="1 2">E3</strain>
    </source>
</reference>
<evidence type="ECO:0000313" key="2">
    <source>
        <dbReference type="Proteomes" id="UP000317933"/>
    </source>
</evidence>
<protein>
    <submittedName>
        <fullName evidence="1">Uncharacterized protein</fullName>
    </submittedName>
</protein>
<accession>A0A502I0L5</accession>
<sequence length="80" mass="8488">MAAEHALWRGSLLPLGREAAPELSKTLHSSDFTAAAQPSGSKLPRHTFAFSICKHPSAQDWRGSCIPWPFAGFPSPASGG</sequence>
<dbReference type="EMBL" id="RCZE01000004">
    <property type="protein sequence ID" value="TPG78900.1"/>
    <property type="molecule type" value="Genomic_DNA"/>
</dbReference>
<comment type="caution">
    <text evidence="1">The sequence shown here is derived from an EMBL/GenBank/DDBJ whole genome shotgun (WGS) entry which is preliminary data.</text>
</comment>
<dbReference type="Proteomes" id="UP000317933">
    <property type="component" value="Unassembled WGS sequence"/>
</dbReference>
<dbReference type="AlphaFoldDB" id="A0A502I0L5"/>